<evidence type="ECO:0000313" key="2">
    <source>
        <dbReference type="Proteomes" id="UP000887565"/>
    </source>
</evidence>
<feature type="compositionally biased region" description="Basic and acidic residues" evidence="1">
    <location>
        <begin position="89"/>
        <end position="98"/>
    </location>
</feature>
<dbReference type="Proteomes" id="UP000887565">
    <property type="component" value="Unplaced"/>
</dbReference>
<reference evidence="3" key="1">
    <citation type="submission" date="2022-11" db="UniProtKB">
        <authorList>
            <consortium name="WormBaseParasite"/>
        </authorList>
    </citation>
    <scope>IDENTIFICATION</scope>
</reference>
<feature type="region of interest" description="Disordered" evidence="1">
    <location>
        <begin position="27"/>
        <end position="98"/>
    </location>
</feature>
<proteinExistence type="predicted"/>
<name>A0A915L6R5_ROMCU</name>
<evidence type="ECO:0000256" key="1">
    <source>
        <dbReference type="SAM" id="MobiDB-lite"/>
    </source>
</evidence>
<evidence type="ECO:0000313" key="3">
    <source>
        <dbReference type="WBParaSite" id="nRc.2.0.1.t46810-RA"/>
    </source>
</evidence>
<organism evidence="2 3">
    <name type="scientific">Romanomermis culicivorax</name>
    <name type="common">Nematode worm</name>
    <dbReference type="NCBI Taxonomy" id="13658"/>
    <lineage>
        <taxon>Eukaryota</taxon>
        <taxon>Metazoa</taxon>
        <taxon>Ecdysozoa</taxon>
        <taxon>Nematoda</taxon>
        <taxon>Enoplea</taxon>
        <taxon>Dorylaimia</taxon>
        <taxon>Mermithida</taxon>
        <taxon>Mermithoidea</taxon>
        <taxon>Mermithidae</taxon>
        <taxon>Romanomermis</taxon>
    </lineage>
</organism>
<dbReference type="WBParaSite" id="nRc.2.0.1.t46810-RA">
    <property type="protein sequence ID" value="nRc.2.0.1.t46810-RA"/>
    <property type="gene ID" value="nRc.2.0.1.g46810"/>
</dbReference>
<protein>
    <submittedName>
        <fullName evidence="3">Uncharacterized protein</fullName>
    </submittedName>
</protein>
<dbReference type="AlphaFoldDB" id="A0A915L6R5"/>
<sequence length="116" mass="13198">MSTQELVTQLWELKGTVEALFDIVANAATKDNKREADSRRQEPDRQGGLANPNPDANGPLPRNLKRSPPKVELAGPKMDIITPEFGPNLEERDPEINRQLEWIPQEQEQFQLQERA</sequence>
<feature type="compositionally biased region" description="Basic and acidic residues" evidence="1">
    <location>
        <begin position="30"/>
        <end position="45"/>
    </location>
</feature>
<accession>A0A915L6R5</accession>
<keyword evidence="2" id="KW-1185">Reference proteome</keyword>